<evidence type="ECO:0000313" key="2">
    <source>
        <dbReference type="EMBL" id="ANZ45225.1"/>
    </source>
</evidence>
<dbReference type="Gene3D" id="3.40.630.30">
    <property type="match status" value="1"/>
</dbReference>
<dbReference type="InterPro" id="IPR016181">
    <property type="entry name" value="Acyl_CoA_acyltransferase"/>
</dbReference>
<dbReference type="RefSeq" id="WP_066745105.1">
    <property type="nucleotide sequence ID" value="NZ_CP016757.1"/>
</dbReference>
<dbReference type="OrthoDB" id="9127144at2"/>
<dbReference type="STRING" id="1197717.BED41_09175"/>
<keyword evidence="3" id="KW-1185">Reference proteome</keyword>
<dbReference type="GeneID" id="83058019"/>
<dbReference type="InterPro" id="IPR000182">
    <property type="entry name" value="GNAT_dom"/>
</dbReference>
<dbReference type="SUPFAM" id="SSF55729">
    <property type="entry name" value="Acyl-CoA N-acyltransferases (Nat)"/>
    <property type="match status" value="1"/>
</dbReference>
<sequence length="177" mass="20650">MELLRIKTDKDERFRAAMELYEESFPLHERRTAESQSAALADEDYHFNLIFDGDIFLGLLLCWETRGFVYVEHFCILPELRGKNYGAKALELLSRGGKGVILEIDPLVDDISVRRKNFYERAGYRTNGFEHVHPPYRRGFNGHRLVIMSSPAPLSEEEYKIFARYLSETVMRDEPRG</sequence>
<dbReference type="EMBL" id="CP016757">
    <property type="protein sequence ID" value="ANZ45225.1"/>
    <property type="molecule type" value="Genomic_DNA"/>
</dbReference>
<organism evidence="2 3">
    <name type="scientific">Cloacibacillus porcorum</name>
    <dbReference type="NCBI Taxonomy" id="1197717"/>
    <lineage>
        <taxon>Bacteria</taxon>
        <taxon>Thermotogati</taxon>
        <taxon>Synergistota</taxon>
        <taxon>Synergistia</taxon>
        <taxon>Synergistales</taxon>
        <taxon>Synergistaceae</taxon>
        <taxon>Cloacibacillus</taxon>
    </lineage>
</organism>
<feature type="domain" description="N-acetyltransferase" evidence="1">
    <location>
        <begin position="4"/>
        <end position="153"/>
    </location>
</feature>
<evidence type="ECO:0000313" key="3">
    <source>
        <dbReference type="Proteomes" id="UP000093044"/>
    </source>
</evidence>
<dbReference type="CDD" id="cd04301">
    <property type="entry name" value="NAT_SF"/>
    <property type="match status" value="1"/>
</dbReference>
<keyword evidence="2" id="KW-0808">Transferase</keyword>
<reference evidence="2" key="1">
    <citation type="submission" date="2016-08" db="EMBL/GenBank/DDBJ databases">
        <title>Complete genome of Cloacibacillus porcorum.</title>
        <authorList>
            <person name="Looft T."/>
            <person name="Bayles D.O."/>
            <person name="Alt D.P."/>
        </authorList>
    </citation>
    <scope>NUCLEOTIDE SEQUENCE [LARGE SCALE GENOMIC DNA]</scope>
    <source>
        <strain evidence="2">CL-84</strain>
    </source>
</reference>
<dbReference type="KEGG" id="cpor:BED41_09175"/>
<dbReference type="AlphaFoldDB" id="A0A1B2I5H2"/>
<proteinExistence type="predicted"/>
<dbReference type="Pfam" id="PF00583">
    <property type="entry name" value="Acetyltransf_1"/>
    <property type="match status" value="1"/>
</dbReference>
<evidence type="ECO:0000259" key="1">
    <source>
        <dbReference type="PROSITE" id="PS51186"/>
    </source>
</evidence>
<name>A0A1B2I5H2_9BACT</name>
<dbReference type="PROSITE" id="PS51186">
    <property type="entry name" value="GNAT"/>
    <property type="match status" value="1"/>
</dbReference>
<dbReference type="GO" id="GO:0016747">
    <property type="term" value="F:acyltransferase activity, transferring groups other than amino-acyl groups"/>
    <property type="evidence" value="ECO:0007669"/>
    <property type="project" value="InterPro"/>
</dbReference>
<protein>
    <submittedName>
        <fullName evidence="2">GNAT family N-acetyltransferase</fullName>
    </submittedName>
</protein>
<gene>
    <name evidence="2" type="ORF">BED41_09175</name>
</gene>
<dbReference type="Proteomes" id="UP000093044">
    <property type="component" value="Chromosome"/>
</dbReference>
<accession>A0A1B2I5H2</accession>